<accession>A0ABP7JQA0</accession>
<evidence type="ECO:0000256" key="1">
    <source>
        <dbReference type="SAM" id="Phobius"/>
    </source>
</evidence>
<dbReference type="RefSeq" id="WP_345546696.1">
    <property type="nucleotide sequence ID" value="NZ_BAAAZA010000003.1"/>
</dbReference>
<keyword evidence="1" id="KW-0472">Membrane</keyword>
<gene>
    <name evidence="2" type="ORF">GCM10022207_11860</name>
</gene>
<name>A0ABP7JQA0_9ACTN</name>
<proteinExistence type="predicted"/>
<feature type="transmembrane region" description="Helical" evidence="1">
    <location>
        <begin position="21"/>
        <end position="42"/>
    </location>
</feature>
<protein>
    <submittedName>
        <fullName evidence="2">Uncharacterized protein</fullName>
    </submittedName>
</protein>
<feature type="transmembrane region" description="Helical" evidence="1">
    <location>
        <begin position="62"/>
        <end position="81"/>
    </location>
</feature>
<keyword evidence="1" id="KW-0812">Transmembrane</keyword>
<sequence>MSFWEYVDDRRRQLLMDACRRVGTVFPRAVLAAPLGMVIAFAASGPGLGSPDRADVLDQVPAGTLGIIALSLLFDAGHLLLGPLTAPGRRTAPAQPEERRM</sequence>
<keyword evidence="1" id="KW-1133">Transmembrane helix</keyword>
<dbReference type="EMBL" id="BAAAZA010000003">
    <property type="protein sequence ID" value="GAA3851216.1"/>
    <property type="molecule type" value="Genomic_DNA"/>
</dbReference>
<keyword evidence="3" id="KW-1185">Reference proteome</keyword>
<organism evidence="2 3">
    <name type="scientific">Streptomyces lannensis</name>
    <dbReference type="NCBI Taxonomy" id="766498"/>
    <lineage>
        <taxon>Bacteria</taxon>
        <taxon>Bacillati</taxon>
        <taxon>Actinomycetota</taxon>
        <taxon>Actinomycetes</taxon>
        <taxon>Kitasatosporales</taxon>
        <taxon>Streptomycetaceae</taxon>
        <taxon>Streptomyces</taxon>
    </lineage>
</organism>
<evidence type="ECO:0000313" key="2">
    <source>
        <dbReference type="EMBL" id="GAA3851216.1"/>
    </source>
</evidence>
<dbReference type="Proteomes" id="UP001501563">
    <property type="component" value="Unassembled WGS sequence"/>
</dbReference>
<reference evidence="3" key="1">
    <citation type="journal article" date="2019" name="Int. J. Syst. Evol. Microbiol.">
        <title>The Global Catalogue of Microorganisms (GCM) 10K type strain sequencing project: providing services to taxonomists for standard genome sequencing and annotation.</title>
        <authorList>
            <consortium name="The Broad Institute Genomics Platform"/>
            <consortium name="The Broad Institute Genome Sequencing Center for Infectious Disease"/>
            <person name="Wu L."/>
            <person name="Ma J."/>
        </authorList>
    </citation>
    <scope>NUCLEOTIDE SEQUENCE [LARGE SCALE GENOMIC DNA]</scope>
    <source>
        <strain evidence="3">JCM 16578</strain>
    </source>
</reference>
<comment type="caution">
    <text evidence="2">The sequence shown here is derived from an EMBL/GenBank/DDBJ whole genome shotgun (WGS) entry which is preliminary data.</text>
</comment>
<evidence type="ECO:0000313" key="3">
    <source>
        <dbReference type="Proteomes" id="UP001501563"/>
    </source>
</evidence>